<dbReference type="Gene3D" id="3.30.590.10">
    <property type="entry name" value="Glutamine synthetase/guanido kinase, catalytic domain"/>
    <property type="match status" value="1"/>
</dbReference>
<dbReference type="InterPro" id="IPR014746">
    <property type="entry name" value="Gln_synth/guanido_kin_cat_dom"/>
</dbReference>
<dbReference type="Proteomes" id="UP000192505">
    <property type="component" value="Unassembled WGS sequence"/>
</dbReference>
<dbReference type="PANTHER" id="PTHR43785">
    <property type="entry name" value="GAMMA-GLUTAMYLPUTRESCINE SYNTHETASE"/>
    <property type="match status" value="1"/>
</dbReference>
<dbReference type="Gene3D" id="3.10.20.70">
    <property type="entry name" value="Glutamine synthetase, N-terminal domain"/>
    <property type="match status" value="1"/>
</dbReference>
<reference evidence="5 6" key="1">
    <citation type="submission" date="2017-01" db="EMBL/GenBank/DDBJ databases">
        <title>Novel large sulfur bacteria in the metagenomes of groundwater-fed chemosynthetic microbial mats in the Lake Huron basin.</title>
        <authorList>
            <person name="Sharrar A.M."/>
            <person name="Flood B.E."/>
            <person name="Bailey J.V."/>
            <person name="Jones D.S."/>
            <person name="Biddanda B."/>
            <person name="Ruberg S.A."/>
            <person name="Marcus D.N."/>
            <person name="Dick G.J."/>
        </authorList>
    </citation>
    <scope>NUCLEOTIDE SEQUENCE [LARGE SCALE GENOMIC DNA]</scope>
    <source>
        <strain evidence="5">A7</strain>
    </source>
</reference>
<proteinExistence type="inferred from homology"/>
<dbReference type="PROSITE" id="PS51987">
    <property type="entry name" value="GS_CATALYTIC"/>
    <property type="match status" value="1"/>
</dbReference>
<sequence>MTHRHTPESITAFFNQHGISDVECIFADISGYPRGKLMPASRFAAGAELRICQAIPMQAVTGEYSYNPVFPDSDPDVRMVPDYDTLTLSPWASQPRAVAVHDCLELNGELCTFAPRSTLKRVLADYAALGLTPVVAPEIEFYLTATNVDPAQPLLPPKVRGGRAEVGQSAFSLNMLNELTPFWDEFRAALVTLHIDADTWIHEVGPTQYEINLMHGNAVAVADQAFLFKYTAREIALKHGLNAVFMAKPISGAAGSSMHLHTSLVDTSGSNVFSLPDGSESPLFGQFIAGLQTYGPELMLMFAPNVNAYRRYVAGSQAPTNMAWGYDNRTTGLRIPASNAAARRVENRVAGADANPYLAIAATLAAGLAGIHEQLQPSDPLASNGYDEAHGLPRTMDAALDKMQHSALAKQAFGADFVNGYCAVKTMEYNHYLGEISAWERRFLLPQV</sequence>
<dbReference type="GO" id="GO:0006542">
    <property type="term" value="P:glutamine biosynthetic process"/>
    <property type="evidence" value="ECO:0007669"/>
    <property type="project" value="InterPro"/>
</dbReference>
<dbReference type="SUPFAM" id="SSF55931">
    <property type="entry name" value="Glutamine synthetase/guanido kinase"/>
    <property type="match status" value="1"/>
</dbReference>
<gene>
    <name evidence="5" type="ORF">BWK72_06560</name>
</gene>
<evidence type="ECO:0000256" key="3">
    <source>
        <dbReference type="RuleBase" id="RU000384"/>
    </source>
</evidence>
<dbReference type="InterPro" id="IPR036651">
    <property type="entry name" value="Gln_synt_N_sf"/>
</dbReference>
<comment type="caution">
    <text evidence="5">The sequence shown here is derived from an EMBL/GenBank/DDBJ whole genome shotgun (WGS) entry which is preliminary data.</text>
</comment>
<dbReference type="PANTHER" id="PTHR43785:SF3">
    <property type="entry name" value="GS CATALYTIC DOMAIN-CONTAINING PROTEIN"/>
    <property type="match status" value="1"/>
</dbReference>
<dbReference type="InterPro" id="IPR008146">
    <property type="entry name" value="Gln_synth_cat_dom"/>
</dbReference>
<name>A0A1W9KVM8_9BURK</name>
<organism evidence="5 6">
    <name type="scientific">Rhodoferax ferrireducens</name>
    <dbReference type="NCBI Taxonomy" id="192843"/>
    <lineage>
        <taxon>Bacteria</taxon>
        <taxon>Pseudomonadati</taxon>
        <taxon>Pseudomonadota</taxon>
        <taxon>Betaproteobacteria</taxon>
        <taxon>Burkholderiales</taxon>
        <taxon>Comamonadaceae</taxon>
        <taxon>Rhodoferax</taxon>
    </lineage>
</organism>
<evidence type="ECO:0000313" key="5">
    <source>
        <dbReference type="EMBL" id="OQW88640.1"/>
    </source>
</evidence>
<dbReference type="SMART" id="SM01230">
    <property type="entry name" value="Gln-synt_C"/>
    <property type="match status" value="1"/>
</dbReference>
<evidence type="ECO:0000259" key="4">
    <source>
        <dbReference type="PROSITE" id="PS51987"/>
    </source>
</evidence>
<dbReference type="EMBL" id="MTEI01000003">
    <property type="protein sequence ID" value="OQW88640.1"/>
    <property type="molecule type" value="Genomic_DNA"/>
</dbReference>
<feature type="domain" description="GS catalytic" evidence="4">
    <location>
        <begin position="115"/>
        <end position="448"/>
    </location>
</feature>
<dbReference type="GO" id="GO:0006598">
    <property type="term" value="P:polyamine catabolic process"/>
    <property type="evidence" value="ECO:0007669"/>
    <property type="project" value="TreeGrafter"/>
</dbReference>
<dbReference type="SUPFAM" id="SSF54368">
    <property type="entry name" value="Glutamine synthetase, N-terminal domain"/>
    <property type="match status" value="1"/>
</dbReference>
<protein>
    <submittedName>
        <fullName evidence="5">Glutamine synthetase</fullName>
    </submittedName>
</protein>
<evidence type="ECO:0000256" key="1">
    <source>
        <dbReference type="ARBA" id="ARBA00022598"/>
    </source>
</evidence>
<keyword evidence="1" id="KW-0436">Ligase</keyword>
<accession>A0A1W9KVM8</accession>
<evidence type="ECO:0000256" key="2">
    <source>
        <dbReference type="PROSITE-ProRule" id="PRU01331"/>
    </source>
</evidence>
<evidence type="ECO:0000313" key="6">
    <source>
        <dbReference type="Proteomes" id="UP000192505"/>
    </source>
</evidence>
<comment type="similarity">
    <text evidence="2 3">Belongs to the glutamine synthetase family.</text>
</comment>
<dbReference type="AlphaFoldDB" id="A0A1W9KVM8"/>
<dbReference type="GO" id="GO:0004356">
    <property type="term" value="F:glutamine synthetase activity"/>
    <property type="evidence" value="ECO:0007669"/>
    <property type="project" value="InterPro"/>
</dbReference>
<dbReference type="Pfam" id="PF00120">
    <property type="entry name" value="Gln-synt_C"/>
    <property type="match status" value="1"/>
</dbReference>